<dbReference type="GO" id="GO:0046677">
    <property type="term" value="P:response to antibiotic"/>
    <property type="evidence" value="ECO:0007669"/>
    <property type="project" value="UniProtKB-KW"/>
</dbReference>
<dbReference type="GO" id="GO:0050071">
    <property type="term" value="F:phosphatidylglycerol lysyltransferase activity"/>
    <property type="evidence" value="ECO:0007669"/>
    <property type="project" value="UniProtKB-EC"/>
</dbReference>
<feature type="transmembrane region" description="Helical" evidence="6">
    <location>
        <begin position="209"/>
        <end position="231"/>
    </location>
</feature>
<evidence type="ECO:0000313" key="8">
    <source>
        <dbReference type="EMBL" id="MCQ6963763.1"/>
    </source>
</evidence>
<keyword evidence="5 6" id="KW-0472">Membrane</keyword>
<dbReference type="InterPro" id="IPR016181">
    <property type="entry name" value="Acyl_CoA_acyltransferase"/>
</dbReference>
<dbReference type="GO" id="GO:0047637">
    <property type="term" value="F:phosphatidylglycerol alanyltransferase activity"/>
    <property type="evidence" value="ECO:0007669"/>
    <property type="project" value="TreeGrafter"/>
</dbReference>
<feature type="transmembrane region" description="Helical" evidence="6">
    <location>
        <begin position="361"/>
        <end position="387"/>
    </location>
</feature>
<dbReference type="Pfam" id="PF09924">
    <property type="entry name" value="LPG_synthase_C"/>
    <property type="match status" value="1"/>
</dbReference>
<feature type="transmembrane region" description="Helical" evidence="6">
    <location>
        <begin position="51"/>
        <end position="70"/>
    </location>
</feature>
<evidence type="ECO:0000256" key="4">
    <source>
        <dbReference type="ARBA" id="ARBA00022989"/>
    </source>
</evidence>
<sequence length="857" mass="95875">MLKKNNFRNLELQKAASYLVPIAIFALSLAFLSSQLQLVHLQEVPSVFTELASGSILLALLFTFLSYMALMGYDFLAMRYIGQSVSYREIAKSSFTSTSISNNIGFHLSTGGYLRYRSYSAYGLTAIQIGKVITFCSITFWAGICFVGGLLLAFYPAGLPSAPFLSPLLLKILGGSLLVALSFYLALCLKKKVFVIKGEEVKFPDIRTALLQILISSLDSIFAGSALYFLLSQYGEVSFTYLLAMFLVAQTVAYASTVPGGIGVFEAIMLFTLAPYAGVSDVIVSLLVFRAVYYLTPLLVGIAILSYTEFNARKKVLIRLHKKTLKLSAFTPQVFSVLVFFAGVILLFSEALPPQIESIRILTRIIPLSLVEWSSLLSSIIGVMLLILANGLWKRVDGAYLLSVSILLLGSILSILKGFDYTESIILFIIFLLLLPNRKYFYRKSSLLDQSFSSDNIIAIAVVVISFIWIGLFAHEHIEYSQSLLWQFGTDLHVPRFLRSVVAALFILSVIGLMKLLGGSSKSLELPDEDEMARAKAISQDSKDTNGYLALLKDKYLMFNEPGSAFLMYGVSGKSWICMGDPIGKCERMKELIWDFHEMANLHQGWTVFYEISEKFIPYYLDIGLTLIKIGEEGKVPLSSFSLEGSAGKDFRYSVKRMEEKEGYHFEIIQPEDVAKHEGELKSISDAWLETKNTKEKGFSMGSFDIGYLSHFPLAVVKKGEQIAAFANIWIGAEKEELAIDLMRFDPGISNTTMEYLFVKLMLWGKENGYRYFSLGMSPLSGLENRTLAPLWNKIGATIFTHGEYFYNFKGLRAYKEKFNPVWEPRYIALPKGFKQMFVLKDVALLIAGGTKEIFSK</sequence>
<dbReference type="GO" id="GO:0005886">
    <property type="term" value="C:plasma membrane"/>
    <property type="evidence" value="ECO:0007669"/>
    <property type="project" value="UniProtKB-SubCell"/>
</dbReference>
<dbReference type="AlphaFoldDB" id="A0AAE3HED3"/>
<feature type="transmembrane region" description="Helical" evidence="6">
    <location>
        <begin position="457"/>
        <end position="477"/>
    </location>
</feature>
<dbReference type="InterPro" id="IPR024320">
    <property type="entry name" value="LPG_synthase_C"/>
</dbReference>
<feature type="transmembrane region" description="Helical" evidence="6">
    <location>
        <begin position="399"/>
        <end position="415"/>
    </location>
</feature>
<feature type="transmembrane region" description="Helical" evidence="6">
    <location>
        <begin position="132"/>
        <end position="156"/>
    </location>
</feature>
<gene>
    <name evidence="8" type="ORF">PV02_11900</name>
</gene>
<organism evidence="8 9">
    <name type="scientific">Methanolobus chelungpuianus</name>
    <dbReference type="NCBI Taxonomy" id="502115"/>
    <lineage>
        <taxon>Archaea</taxon>
        <taxon>Methanobacteriati</taxon>
        <taxon>Methanobacteriota</taxon>
        <taxon>Stenosarchaea group</taxon>
        <taxon>Methanomicrobia</taxon>
        <taxon>Methanosarcinales</taxon>
        <taxon>Methanosarcinaceae</taxon>
        <taxon>Methanolobus</taxon>
    </lineage>
</organism>
<dbReference type="GO" id="GO:0006629">
    <property type="term" value="P:lipid metabolic process"/>
    <property type="evidence" value="ECO:0007669"/>
    <property type="project" value="UniProtKB-KW"/>
</dbReference>
<keyword evidence="2" id="KW-1003">Cell membrane</keyword>
<dbReference type="RefSeq" id="WP_256623679.1">
    <property type="nucleotide sequence ID" value="NZ_JTEO01000010.1"/>
</dbReference>
<protein>
    <recommendedName>
        <fullName evidence="7">Phosphatidylglycerol lysyltransferase C-terminal domain-containing protein</fullName>
    </recommendedName>
</protein>
<feature type="transmembrane region" description="Helical" evidence="6">
    <location>
        <begin position="168"/>
        <end position="189"/>
    </location>
</feature>
<feature type="domain" description="Phosphatidylglycerol lysyltransferase C-terminal" evidence="7">
    <location>
        <begin position="540"/>
        <end position="829"/>
    </location>
</feature>
<dbReference type="Proteomes" id="UP001206983">
    <property type="component" value="Unassembled WGS sequence"/>
</dbReference>
<feature type="transmembrane region" description="Helical" evidence="6">
    <location>
        <begin position="262"/>
        <end position="279"/>
    </location>
</feature>
<accession>A0AAE3HED3</accession>
<comment type="subcellular location">
    <subcellularLocation>
        <location evidence="1">Cell membrane</location>
        <topology evidence="1">Multi-pass membrane protein</topology>
    </subcellularLocation>
</comment>
<evidence type="ECO:0000256" key="5">
    <source>
        <dbReference type="ARBA" id="ARBA00023136"/>
    </source>
</evidence>
<feature type="transmembrane region" description="Helical" evidence="6">
    <location>
        <begin position="329"/>
        <end position="349"/>
    </location>
</feature>
<feature type="transmembrane region" description="Helical" evidence="6">
    <location>
        <begin position="12"/>
        <end position="31"/>
    </location>
</feature>
<dbReference type="EMBL" id="JTEO01000010">
    <property type="protein sequence ID" value="MCQ6963763.1"/>
    <property type="molecule type" value="Genomic_DNA"/>
</dbReference>
<dbReference type="PANTHER" id="PTHR34697:SF2">
    <property type="entry name" value="PHOSPHATIDYLGLYCEROL LYSYLTRANSFERASE"/>
    <property type="match status" value="1"/>
</dbReference>
<dbReference type="InterPro" id="IPR051211">
    <property type="entry name" value="PG_lysyltransferase"/>
</dbReference>
<evidence type="ECO:0000313" key="9">
    <source>
        <dbReference type="Proteomes" id="UP001206983"/>
    </source>
</evidence>
<feature type="transmembrane region" description="Helical" evidence="6">
    <location>
        <begin position="291"/>
        <end position="308"/>
    </location>
</feature>
<proteinExistence type="predicted"/>
<comment type="caution">
    <text evidence="8">The sequence shown here is derived from an EMBL/GenBank/DDBJ whole genome shotgun (WGS) entry which is preliminary data.</text>
</comment>
<dbReference type="PANTHER" id="PTHR34697">
    <property type="entry name" value="PHOSPHATIDYLGLYCEROL LYSYLTRANSFERASE"/>
    <property type="match status" value="1"/>
</dbReference>
<reference evidence="8 9" key="1">
    <citation type="journal article" date="2011" name="Appl. Environ. Microbiol.">
        <title>Methanogenic archaea isolated from Taiwan's Chelungpu fault.</title>
        <authorList>
            <person name="Wu S.Y."/>
            <person name="Lai M.C."/>
        </authorList>
    </citation>
    <scope>NUCLEOTIDE SEQUENCE [LARGE SCALE GENOMIC DNA]</scope>
    <source>
        <strain evidence="8 9">St545Mb</strain>
    </source>
</reference>
<dbReference type="SUPFAM" id="SSF55729">
    <property type="entry name" value="Acyl-CoA N-acyltransferases (Nat)"/>
    <property type="match status" value="1"/>
</dbReference>
<name>A0AAE3HED3_9EURY</name>
<dbReference type="GO" id="GO:0055091">
    <property type="term" value="P:phospholipid homeostasis"/>
    <property type="evidence" value="ECO:0007669"/>
    <property type="project" value="TreeGrafter"/>
</dbReference>
<feature type="transmembrane region" description="Helical" evidence="6">
    <location>
        <begin position="497"/>
        <end position="517"/>
    </location>
</feature>
<evidence type="ECO:0000256" key="3">
    <source>
        <dbReference type="ARBA" id="ARBA00022692"/>
    </source>
</evidence>
<feature type="transmembrane region" description="Helical" evidence="6">
    <location>
        <begin position="421"/>
        <end position="437"/>
    </location>
</feature>
<evidence type="ECO:0000256" key="6">
    <source>
        <dbReference type="SAM" id="Phobius"/>
    </source>
</evidence>
<keyword evidence="4 6" id="KW-1133">Transmembrane helix</keyword>
<dbReference type="NCBIfam" id="NF033480">
    <property type="entry name" value="bifunc_MprF"/>
    <property type="match status" value="1"/>
</dbReference>
<keyword evidence="3 6" id="KW-0812">Transmembrane</keyword>
<evidence type="ECO:0000256" key="2">
    <source>
        <dbReference type="ARBA" id="ARBA00022475"/>
    </source>
</evidence>
<keyword evidence="9" id="KW-1185">Reference proteome</keyword>
<evidence type="ECO:0000256" key="1">
    <source>
        <dbReference type="ARBA" id="ARBA00004651"/>
    </source>
</evidence>
<evidence type="ECO:0000259" key="7">
    <source>
        <dbReference type="Pfam" id="PF09924"/>
    </source>
</evidence>